<dbReference type="Gene3D" id="3.40.50.720">
    <property type="entry name" value="NAD(P)-binding Rossmann-like Domain"/>
    <property type="match status" value="1"/>
</dbReference>
<dbReference type="NCBIfam" id="TIGR02817">
    <property type="entry name" value="adh_fam_1"/>
    <property type="match status" value="1"/>
</dbReference>
<proteinExistence type="inferred from homology"/>
<dbReference type="CDD" id="cd08252">
    <property type="entry name" value="AL_MDR"/>
    <property type="match status" value="1"/>
</dbReference>
<name>A0A2Z3YP01_9CORY</name>
<dbReference type="InterPro" id="IPR011032">
    <property type="entry name" value="GroES-like_sf"/>
</dbReference>
<keyword evidence="1" id="KW-0521">NADP</keyword>
<keyword evidence="5" id="KW-1185">Reference proteome</keyword>
<dbReference type="SUPFAM" id="SSF50129">
    <property type="entry name" value="GroES-like"/>
    <property type="match status" value="1"/>
</dbReference>
<sequence>MDAMSTPDITPTAVPTTTTAVGYLTNLPVTDPDCLIEREIPVPSPGPHDLLVDVEAVSVNPVDVKQRAGAPVDPTVGFSVLGYDAAGTVVAVGDEVTLFTPGDAVFYAGQIDRPGTDQRLHLVDERIVGHRPASVSAAEAASLPLTMITAWEVLFDRLRLTADSAGTLLVVGATGGVGSAVLQLAEALLPQVRTIATASGAERTRWVRDLGAEYVVDHHLGEDAFADAVLTAAPRGVDRLFTAHSEGQIPLYARIMRPFGDIVAIDDGPRDVEPLKGRSVAWHWELMFTRSLEHTPDMAGQHELLEKVAELVDAAKIRPTVTDHLSPINAGTLREAHRLVESNHTLGKVVVSGWE</sequence>
<dbReference type="Pfam" id="PF13602">
    <property type="entry name" value="ADH_zinc_N_2"/>
    <property type="match status" value="1"/>
</dbReference>
<accession>A0A2Z3YP01</accession>
<organism evidence="4 5">
    <name type="scientific">Corynebacterium provencense</name>
    <dbReference type="NCBI Taxonomy" id="1737425"/>
    <lineage>
        <taxon>Bacteria</taxon>
        <taxon>Bacillati</taxon>
        <taxon>Actinomycetota</taxon>
        <taxon>Actinomycetes</taxon>
        <taxon>Mycobacteriales</taxon>
        <taxon>Corynebacteriaceae</taxon>
        <taxon>Corynebacterium</taxon>
    </lineage>
</organism>
<dbReference type="PANTHER" id="PTHR44154">
    <property type="entry name" value="QUINONE OXIDOREDUCTASE"/>
    <property type="match status" value="1"/>
</dbReference>
<dbReference type="AlphaFoldDB" id="A0A2Z3YP01"/>
<dbReference type="SUPFAM" id="SSF51735">
    <property type="entry name" value="NAD(P)-binding Rossmann-fold domains"/>
    <property type="match status" value="1"/>
</dbReference>
<keyword evidence="2" id="KW-0560">Oxidoreductase</keyword>
<dbReference type="InterPro" id="IPR051603">
    <property type="entry name" value="Zinc-ADH_QOR/CCCR"/>
</dbReference>
<dbReference type="Gene3D" id="3.90.180.10">
    <property type="entry name" value="Medium-chain alcohol dehydrogenases, catalytic domain"/>
    <property type="match status" value="1"/>
</dbReference>
<keyword evidence="2" id="KW-0862">Zinc</keyword>
<protein>
    <recommendedName>
        <fullName evidence="2">Zinc-type alcohol dehydrogenase-like protein</fullName>
    </recommendedName>
</protein>
<evidence type="ECO:0000256" key="2">
    <source>
        <dbReference type="RuleBase" id="RU364000"/>
    </source>
</evidence>
<dbReference type="SMART" id="SM00829">
    <property type="entry name" value="PKS_ER"/>
    <property type="match status" value="1"/>
</dbReference>
<dbReference type="OrthoDB" id="3175656at2"/>
<comment type="similarity">
    <text evidence="2">Belongs to the zinc-containing alcohol dehydrogenase family. Quinone oxidoreductase subfamily.</text>
</comment>
<dbReference type="GO" id="GO:0016491">
    <property type="term" value="F:oxidoreductase activity"/>
    <property type="evidence" value="ECO:0007669"/>
    <property type="project" value="UniProtKB-KW"/>
</dbReference>
<dbReference type="InterPro" id="IPR014182">
    <property type="entry name" value="ADH_Zn_typ-1"/>
</dbReference>
<evidence type="ECO:0000259" key="3">
    <source>
        <dbReference type="SMART" id="SM00829"/>
    </source>
</evidence>
<evidence type="ECO:0000313" key="4">
    <source>
        <dbReference type="EMBL" id="AWT26362.1"/>
    </source>
</evidence>
<evidence type="ECO:0000313" key="5">
    <source>
        <dbReference type="Proteomes" id="UP000247696"/>
    </source>
</evidence>
<dbReference type="InterPro" id="IPR013154">
    <property type="entry name" value="ADH-like_N"/>
</dbReference>
<dbReference type="PANTHER" id="PTHR44154:SF1">
    <property type="entry name" value="QUINONE OXIDOREDUCTASE"/>
    <property type="match status" value="1"/>
</dbReference>
<keyword evidence="2" id="KW-0479">Metal-binding</keyword>
<dbReference type="GO" id="GO:0008270">
    <property type="term" value="F:zinc ion binding"/>
    <property type="evidence" value="ECO:0007669"/>
    <property type="project" value="InterPro"/>
</dbReference>
<dbReference type="InterPro" id="IPR036291">
    <property type="entry name" value="NAD(P)-bd_dom_sf"/>
</dbReference>
<dbReference type="KEGG" id="cpre:Csp1_15770"/>
<evidence type="ECO:0000256" key="1">
    <source>
        <dbReference type="ARBA" id="ARBA00022857"/>
    </source>
</evidence>
<dbReference type="Proteomes" id="UP000247696">
    <property type="component" value="Chromosome"/>
</dbReference>
<dbReference type="RefSeq" id="WP_110481507.1">
    <property type="nucleotide sequence ID" value="NZ_CP024988.1"/>
</dbReference>
<gene>
    <name evidence="4" type="ORF">Csp1_15770</name>
</gene>
<feature type="domain" description="Enoyl reductase (ER)" evidence="3">
    <location>
        <begin position="22"/>
        <end position="351"/>
    </location>
</feature>
<dbReference type="InterPro" id="IPR020843">
    <property type="entry name" value="ER"/>
</dbReference>
<dbReference type="Pfam" id="PF08240">
    <property type="entry name" value="ADH_N"/>
    <property type="match status" value="1"/>
</dbReference>
<dbReference type="EMBL" id="CP024988">
    <property type="protein sequence ID" value="AWT26362.1"/>
    <property type="molecule type" value="Genomic_DNA"/>
</dbReference>
<reference evidence="5" key="1">
    <citation type="submission" date="2017-11" db="EMBL/GenBank/DDBJ databases">
        <title>Otitis media/interna in a cat caused by the recently described species Corynebacterium provencense.</title>
        <authorList>
            <person name="Kittl S."/>
            <person name="Brodard I."/>
            <person name="Rychener L."/>
            <person name="Jores J."/>
            <person name="Roosje P."/>
            <person name="Gobeli Brawand S."/>
        </authorList>
    </citation>
    <scope>NUCLEOTIDE SEQUENCE [LARGE SCALE GENOMIC DNA]</scope>
    <source>
        <strain evidence="5">17KM38</strain>
    </source>
</reference>